<evidence type="ECO:0000313" key="3">
    <source>
        <dbReference type="Proteomes" id="UP000828390"/>
    </source>
</evidence>
<dbReference type="PANTHER" id="PTHR46825:SF15">
    <property type="entry name" value="BETA-LACTAMASE-RELATED DOMAIN-CONTAINING PROTEIN"/>
    <property type="match status" value="1"/>
</dbReference>
<dbReference type="InterPro" id="IPR050491">
    <property type="entry name" value="AmpC-like"/>
</dbReference>
<dbReference type="Gene3D" id="3.40.710.10">
    <property type="entry name" value="DD-peptidase/beta-lactamase superfamily"/>
    <property type="match status" value="1"/>
</dbReference>
<feature type="domain" description="Beta-lactamase-related" evidence="1">
    <location>
        <begin position="3"/>
        <end position="315"/>
    </location>
</feature>
<sequence length="510" mass="58006">DDVWSRGFGSADISAGIPVNNSTLFAIGSVTKSFTMVLLSILLTEKKLDWTAKVMDILGPEYGFVDDYRTRESTLKDLLSHRTGLDGLEIGVISGYPKSVTREELCKKISFLPAQRAFRDGTTYNNYMYMLLGQVAEKLGGDTWENLMTSRVFRPIGMTSSRILQEPFELFKGDVARPYMMINGQFVLGTQEIYKISPLEASGAILSNGVDMAKYIRFNLNMGKTDNGTQLLDPKLLMESYTDISEYTGQQYRAITRPTFPVSDIHLGYGQGWIVGNYNGYKKVWHSGTVISYKTLAWMFPELRIGILGTSNGPAIDVQQADALTTILYHIIDRLLGFTPWINVTNVCTFPKPWQEEISMGYGPGETERVLQNAQEYTGYYDNNMLTGIKLEKDNESNTRLKFTMGHLKGNLYSTPHQDRFLMEFLSPAELYRPYMDQNNVTMKFNVSFERKNNEVATMQMYFNKVPLNFIKRGHLQPKIDTLSSGKKRLFDVLQWLKYIVLLTLTTDLL</sequence>
<organism evidence="2 3">
    <name type="scientific">Dreissena polymorpha</name>
    <name type="common">Zebra mussel</name>
    <name type="synonym">Mytilus polymorpha</name>
    <dbReference type="NCBI Taxonomy" id="45954"/>
    <lineage>
        <taxon>Eukaryota</taxon>
        <taxon>Metazoa</taxon>
        <taxon>Spiralia</taxon>
        <taxon>Lophotrochozoa</taxon>
        <taxon>Mollusca</taxon>
        <taxon>Bivalvia</taxon>
        <taxon>Autobranchia</taxon>
        <taxon>Heteroconchia</taxon>
        <taxon>Euheterodonta</taxon>
        <taxon>Imparidentia</taxon>
        <taxon>Neoheterodontei</taxon>
        <taxon>Myida</taxon>
        <taxon>Dreissenoidea</taxon>
        <taxon>Dreissenidae</taxon>
        <taxon>Dreissena</taxon>
    </lineage>
</organism>
<reference evidence="2" key="2">
    <citation type="submission" date="2020-11" db="EMBL/GenBank/DDBJ databases">
        <authorList>
            <person name="McCartney M.A."/>
            <person name="Auch B."/>
            <person name="Kono T."/>
            <person name="Mallez S."/>
            <person name="Becker A."/>
            <person name="Gohl D.M."/>
            <person name="Silverstein K.A.T."/>
            <person name="Koren S."/>
            <person name="Bechman K.B."/>
            <person name="Herman A."/>
            <person name="Abrahante J.E."/>
            <person name="Garbe J."/>
        </authorList>
    </citation>
    <scope>NUCLEOTIDE SEQUENCE</scope>
    <source>
        <strain evidence="2">Duluth1</strain>
        <tissue evidence="2">Whole animal</tissue>
    </source>
</reference>
<feature type="non-terminal residue" evidence="2">
    <location>
        <position position="510"/>
    </location>
</feature>
<gene>
    <name evidence="2" type="ORF">DPMN_117234</name>
</gene>
<dbReference type="Pfam" id="PF00144">
    <property type="entry name" value="Beta-lactamase"/>
    <property type="match status" value="1"/>
</dbReference>
<dbReference type="EMBL" id="JAIWYP010000004">
    <property type="protein sequence ID" value="KAH3843705.1"/>
    <property type="molecule type" value="Genomic_DNA"/>
</dbReference>
<proteinExistence type="predicted"/>
<dbReference type="InterPro" id="IPR001466">
    <property type="entry name" value="Beta-lactam-related"/>
</dbReference>
<keyword evidence="3" id="KW-1185">Reference proteome</keyword>
<dbReference type="SUPFAM" id="SSF56601">
    <property type="entry name" value="beta-lactamase/transpeptidase-like"/>
    <property type="match status" value="1"/>
</dbReference>
<evidence type="ECO:0000313" key="2">
    <source>
        <dbReference type="EMBL" id="KAH3843705.1"/>
    </source>
</evidence>
<dbReference type="Proteomes" id="UP000828390">
    <property type="component" value="Unassembled WGS sequence"/>
</dbReference>
<dbReference type="AlphaFoldDB" id="A0A9D4QVG8"/>
<accession>A0A9D4QVG8</accession>
<reference evidence="2" key="1">
    <citation type="journal article" date="2019" name="bioRxiv">
        <title>The Genome of the Zebra Mussel, Dreissena polymorpha: A Resource for Invasive Species Research.</title>
        <authorList>
            <person name="McCartney M.A."/>
            <person name="Auch B."/>
            <person name="Kono T."/>
            <person name="Mallez S."/>
            <person name="Zhang Y."/>
            <person name="Obille A."/>
            <person name="Becker A."/>
            <person name="Abrahante J.E."/>
            <person name="Garbe J."/>
            <person name="Badalamenti J.P."/>
            <person name="Herman A."/>
            <person name="Mangelson H."/>
            <person name="Liachko I."/>
            <person name="Sullivan S."/>
            <person name="Sone E.D."/>
            <person name="Koren S."/>
            <person name="Silverstein K.A.T."/>
            <person name="Beckman K.B."/>
            <person name="Gohl D.M."/>
        </authorList>
    </citation>
    <scope>NUCLEOTIDE SEQUENCE</scope>
    <source>
        <strain evidence="2">Duluth1</strain>
        <tissue evidence="2">Whole animal</tissue>
    </source>
</reference>
<protein>
    <recommendedName>
        <fullName evidence="1">Beta-lactamase-related domain-containing protein</fullName>
    </recommendedName>
</protein>
<dbReference type="PANTHER" id="PTHR46825">
    <property type="entry name" value="D-ALANYL-D-ALANINE-CARBOXYPEPTIDASE/ENDOPEPTIDASE AMPH"/>
    <property type="match status" value="1"/>
</dbReference>
<comment type="caution">
    <text evidence="2">The sequence shown here is derived from an EMBL/GenBank/DDBJ whole genome shotgun (WGS) entry which is preliminary data.</text>
</comment>
<dbReference type="InterPro" id="IPR012338">
    <property type="entry name" value="Beta-lactam/transpept-like"/>
</dbReference>
<name>A0A9D4QVG8_DREPO</name>
<evidence type="ECO:0000259" key="1">
    <source>
        <dbReference type="Pfam" id="PF00144"/>
    </source>
</evidence>